<dbReference type="EMBL" id="JBBBZM010000141">
    <property type="protein sequence ID" value="KAL0632997.1"/>
    <property type="molecule type" value="Genomic_DNA"/>
</dbReference>
<organism evidence="2 3">
    <name type="scientific">Discina gigas</name>
    <dbReference type="NCBI Taxonomy" id="1032678"/>
    <lineage>
        <taxon>Eukaryota</taxon>
        <taxon>Fungi</taxon>
        <taxon>Dikarya</taxon>
        <taxon>Ascomycota</taxon>
        <taxon>Pezizomycotina</taxon>
        <taxon>Pezizomycetes</taxon>
        <taxon>Pezizales</taxon>
        <taxon>Discinaceae</taxon>
        <taxon>Discina</taxon>
    </lineage>
</organism>
<dbReference type="Proteomes" id="UP001447188">
    <property type="component" value="Unassembled WGS sequence"/>
</dbReference>
<proteinExistence type="predicted"/>
<sequence length="99" mass="10653">MAAKAAIPTRTPPGPPPAKAPRQRAAYSSLRRLFLRYRHAFATSRVRNTLSGTDGRNRVVVPAILGTGSRGSNNTTCDSPALAVLAYLQLQQMDTSCEI</sequence>
<protein>
    <submittedName>
        <fullName evidence="2">Uncharacterized protein</fullName>
    </submittedName>
</protein>
<evidence type="ECO:0000256" key="1">
    <source>
        <dbReference type="SAM" id="MobiDB-lite"/>
    </source>
</evidence>
<accession>A0ABR3GBB5</accession>
<feature type="compositionally biased region" description="Pro residues" evidence="1">
    <location>
        <begin position="10"/>
        <end position="19"/>
    </location>
</feature>
<evidence type="ECO:0000313" key="2">
    <source>
        <dbReference type="EMBL" id="KAL0632997.1"/>
    </source>
</evidence>
<comment type="caution">
    <text evidence="2">The sequence shown here is derived from an EMBL/GenBank/DDBJ whole genome shotgun (WGS) entry which is preliminary data.</text>
</comment>
<name>A0ABR3GBB5_9PEZI</name>
<reference evidence="2 3" key="1">
    <citation type="submission" date="2024-02" db="EMBL/GenBank/DDBJ databases">
        <title>Discinaceae phylogenomics.</title>
        <authorList>
            <person name="Dirks A.C."/>
            <person name="James T.Y."/>
        </authorList>
    </citation>
    <scope>NUCLEOTIDE SEQUENCE [LARGE SCALE GENOMIC DNA]</scope>
    <source>
        <strain evidence="2 3">ACD0624</strain>
    </source>
</reference>
<feature type="region of interest" description="Disordered" evidence="1">
    <location>
        <begin position="1"/>
        <end position="24"/>
    </location>
</feature>
<gene>
    <name evidence="2" type="ORF">Q9L58_008103</name>
</gene>
<keyword evidence="3" id="KW-1185">Reference proteome</keyword>
<evidence type="ECO:0000313" key="3">
    <source>
        <dbReference type="Proteomes" id="UP001447188"/>
    </source>
</evidence>